<evidence type="ECO:0000256" key="3">
    <source>
        <dbReference type="ARBA" id="ARBA00022692"/>
    </source>
</evidence>
<dbReference type="NCBIfam" id="TIGR03017">
    <property type="entry name" value="EpsF"/>
    <property type="match status" value="1"/>
</dbReference>
<comment type="subcellular location">
    <subcellularLocation>
        <location evidence="1">Cell membrane</location>
        <topology evidence="1">Multi-pass membrane protein</topology>
    </subcellularLocation>
</comment>
<dbReference type="InterPro" id="IPR017468">
    <property type="entry name" value="Chain_len_reg_EpsF"/>
</dbReference>
<dbReference type="AlphaFoldDB" id="A0A2S6HD15"/>
<comment type="caution">
    <text evidence="9">The sequence shown here is derived from an EMBL/GenBank/DDBJ whole genome shotgun (WGS) entry which is preliminary data.</text>
</comment>
<accession>A0A2S6HD15</accession>
<dbReference type="PANTHER" id="PTHR32309:SF13">
    <property type="entry name" value="FERRIC ENTEROBACTIN TRANSPORT PROTEIN FEPE"/>
    <property type="match status" value="1"/>
</dbReference>
<keyword evidence="4 6" id="KW-1133">Transmembrane helix</keyword>
<evidence type="ECO:0000259" key="7">
    <source>
        <dbReference type="Pfam" id="PF02706"/>
    </source>
</evidence>
<keyword evidence="3 6" id="KW-0812">Transmembrane</keyword>
<sequence length="462" mass="51436">MNLLQFLLILKARYKIILVTCFVTVFTATVITIFLPKSYSATTSLLLNYKGMDPVTGMVFPAQLMPGYMATQIEIIKSRNIALKVVNQLGLTRPEEAKEHFHISNNGKKDINNLLANLLLSKLTIKPSKESSVIEITFSNPDPDFAAIIANSFADNYQQASIELKIEPAQKAAGYFSKQIIILKDNLEQAQARLTKYQQEKGITNPEQNSDVEIMRLNELSSQLSEIQVAAIDAQSRQSAARNHASESPDVAINPIVQKLRLDAASAESKLAEISLQLGENHPQYQSAKAQANKIKSQLQVEISRVANSISRSSNITEQREAELRVQVELQKQKVLELNRTRDESTLLKKDVEIAQRAMDTVTQRFGQTRIEGESNQSDIAILNPAIPQETPSSPKVFLNIVLAFVMGGILGIGFGFLAELFDRRIRCREDIVNTLGMPVLAIIVSKSKNKDINLLTKQTYQ</sequence>
<evidence type="ECO:0000313" key="10">
    <source>
        <dbReference type="Proteomes" id="UP000240010"/>
    </source>
</evidence>
<reference evidence="9 10" key="1">
    <citation type="submission" date="2018-02" db="EMBL/GenBank/DDBJ databases">
        <title>Subsurface microbial communities from deep shales in Ohio and West Virginia, USA.</title>
        <authorList>
            <person name="Wrighton K."/>
        </authorList>
    </citation>
    <scope>NUCLEOTIDE SEQUENCE [LARGE SCALE GENOMIC DNA]</scope>
    <source>
        <strain evidence="9 10">OWC-DMM</strain>
    </source>
</reference>
<evidence type="ECO:0000313" key="9">
    <source>
        <dbReference type="EMBL" id="PPK75291.1"/>
    </source>
</evidence>
<dbReference type="PANTHER" id="PTHR32309">
    <property type="entry name" value="TYROSINE-PROTEIN KINASE"/>
    <property type="match status" value="1"/>
</dbReference>
<name>A0A2S6HD15_9GAMM</name>
<dbReference type="Proteomes" id="UP000240010">
    <property type="component" value="Unassembled WGS sequence"/>
</dbReference>
<feature type="transmembrane region" description="Helical" evidence="6">
    <location>
        <begin position="397"/>
        <end position="419"/>
    </location>
</feature>
<feature type="domain" description="Polysaccharide chain length determinant N-terminal" evidence="7">
    <location>
        <begin position="2"/>
        <end position="89"/>
    </location>
</feature>
<dbReference type="InterPro" id="IPR050445">
    <property type="entry name" value="Bact_polysacc_biosynth/exp"/>
</dbReference>
<gene>
    <name evidence="9" type="ORF">B0F87_106139</name>
</gene>
<dbReference type="InterPro" id="IPR003856">
    <property type="entry name" value="LPS_length_determ_N"/>
</dbReference>
<feature type="transmembrane region" description="Helical" evidence="6">
    <location>
        <begin position="12"/>
        <end position="35"/>
    </location>
</feature>
<dbReference type="Pfam" id="PF13807">
    <property type="entry name" value="GNVR"/>
    <property type="match status" value="1"/>
</dbReference>
<evidence type="ECO:0000259" key="8">
    <source>
        <dbReference type="Pfam" id="PF13807"/>
    </source>
</evidence>
<evidence type="ECO:0000256" key="2">
    <source>
        <dbReference type="ARBA" id="ARBA00022475"/>
    </source>
</evidence>
<keyword evidence="2" id="KW-1003">Cell membrane</keyword>
<keyword evidence="5 6" id="KW-0472">Membrane</keyword>
<dbReference type="GO" id="GO:0005886">
    <property type="term" value="C:plasma membrane"/>
    <property type="evidence" value="ECO:0007669"/>
    <property type="project" value="UniProtKB-SubCell"/>
</dbReference>
<dbReference type="InterPro" id="IPR032807">
    <property type="entry name" value="GNVR"/>
</dbReference>
<dbReference type="GO" id="GO:0004713">
    <property type="term" value="F:protein tyrosine kinase activity"/>
    <property type="evidence" value="ECO:0007669"/>
    <property type="project" value="TreeGrafter"/>
</dbReference>
<dbReference type="RefSeq" id="WP_104429151.1">
    <property type="nucleotide sequence ID" value="NZ_PTIZ01000006.1"/>
</dbReference>
<evidence type="ECO:0000256" key="6">
    <source>
        <dbReference type="SAM" id="Phobius"/>
    </source>
</evidence>
<protein>
    <submittedName>
        <fullName evidence="9">Chain length determinant protein EpsF</fullName>
    </submittedName>
</protein>
<evidence type="ECO:0000256" key="5">
    <source>
        <dbReference type="ARBA" id="ARBA00023136"/>
    </source>
</evidence>
<dbReference type="Pfam" id="PF02706">
    <property type="entry name" value="Wzz"/>
    <property type="match status" value="1"/>
</dbReference>
<organism evidence="9 10">
    <name type="scientific">Methylobacter tundripaludum</name>
    <dbReference type="NCBI Taxonomy" id="173365"/>
    <lineage>
        <taxon>Bacteria</taxon>
        <taxon>Pseudomonadati</taxon>
        <taxon>Pseudomonadota</taxon>
        <taxon>Gammaproteobacteria</taxon>
        <taxon>Methylococcales</taxon>
        <taxon>Methylococcaceae</taxon>
        <taxon>Methylobacter</taxon>
    </lineage>
</organism>
<dbReference type="EMBL" id="PTIZ01000006">
    <property type="protein sequence ID" value="PPK75291.1"/>
    <property type="molecule type" value="Genomic_DNA"/>
</dbReference>
<feature type="domain" description="Tyrosine-protein kinase G-rich" evidence="8">
    <location>
        <begin position="347"/>
        <end position="418"/>
    </location>
</feature>
<proteinExistence type="predicted"/>
<evidence type="ECO:0000256" key="1">
    <source>
        <dbReference type="ARBA" id="ARBA00004651"/>
    </source>
</evidence>
<evidence type="ECO:0000256" key="4">
    <source>
        <dbReference type="ARBA" id="ARBA00022989"/>
    </source>
</evidence>